<evidence type="ECO:0000256" key="8">
    <source>
        <dbReference type="ARBA" id="ARBA00023136"/>
    </source>
</evidence>
<dbReference type="STRING" id="160660.BJI67_15240"/>
<evidence type="ECO:0000313" key="12">
    <source>
        <dbReference type="Proteomes" id="UP000029273"/>
    </source>
</evidence>
<dbReference type="GO" id="GO:1990195">
    <property type="term" value="C:macrolide transmembrane transporter complex"/>
    <property type="evidence" value="ECO:0007669"/>
    <property type="project" value="InterPro"/>
</dbReference>
<dbReference type="PANTHER" id="PTHR30386:SF19">
    <property type="entry name" value="MULTIDRUG EXPORT PROTEIN EMRA-RELATED"/>
    <property type="match status" value="1"/>
</dbReference>
<evidence type="ECO:0000256" key="3">
    <source>
        <dbReference type="ARBA" id="ARBA00022448"/>
    </source>
</evidence>
<dbReference type="Gene3D" id="2.40.50.100">
    <property type="match status" value="1"/>
</dbReference>
<dbReference type="InterPro" id="IPR050739">
    <property type="entry name" value="MFP"/>
</dbReference>
<dbReference type="Pfam" id="PF25885">
    <property type="entry name" value="HH_EMRA"/>
    <property type="match status" value="1"/>
</dbReference>
<dbReference type="SUPFAM" id="SSF111369">
    <property type="entry name" value="HlyD-like secretion proteins"/>
    <property type="match status" value="2"/>
</dbReference>
<dbReference type="GO" id="GO:0019898">
    <property type="term" value="C:extrinsic component of membrane"/>
    <property type="evidence" value="ECO:0007669"/>
    <property type="project" value="InterPro"/>
</dbReference>
<sequence length="395" mass="42608">MSNQDDAQLKEKPRGRRRARALRLAIAAFVLVGLVWGAYYLLVGRYQVATDDAYVHGDRIQISPQVAGTVVAVEVRDTDYVKRGQVLVRLDTANADVALSQAEAQLAAAVRQVREAFARVHALEATVAMDRAQLRLATDNARRQQRLLHKGMTSAEKAQQMQTEMQVAAHKLALDQAQLAGARAAVSGTRLADNPVVRQAAARVRKDYLDVARTRIVSPVTGYVADSGVEVGQQVKPGGALMDVIPLSDVWVDANFKESELRSVKIGQPVRLTSDFYGSGVVYHGHVIGLMPGTGSVFSLLPAQNATGNWIKVVQRVPVRISLPADELKQHPLRLGLSMNATVDIRDQQGASLASVPRAQKGASTDVYAQQLKGADALVARIIRSNSGKSAPVHG</sequence>
<evidence type="ECO:0000256" key="5">
    <source>
        <dbReference type="ARBA" id="ARBA00022519"/>
    </source>
</evidence>
<proteinExistence type="inferred from homology"/>
<dbReference type="EMBL" id="JQSG02000006">
    <property type="protein sequence ID" value="OBS08332.1"/>
    <property type="molecule type" value="Genomic_DNA"/>
</dbReference>
<comment type="subcellular location">
    <subcellularLocation>
        <location evidence="1">Cell inner membrane</location>
        <topology evidence="1">Single-pass membrane protein</topology>
        <orientation evidence="1">Periplasmic side</orientation>
    </subcellularLocation>
</comment>
<dbReference type="GO" id="GO:1990961">
    <property type="term" value="P:xenobiotic detoxification by transmembrane export across the plasma membrane"/>
    <property type="evidence" value="ECO:0007669"/>
    <property type="project" value="InterPro"/>
</dbReference>
<dbReference type="FunFam" id="2.40.30.170:FF:000003">
    <property type="entry name" value="Multidrug resistance protein A"/>
    <property type="match status" value="1"/>
</dbReference>
<evidence type="ECO:0000256" key="7">
    <source>
        <dbReference type="ARBA" id="ARBA00022989"/>
    </source>
</evidence>
<dbReference type="OrthoDB" id="9811754at2"/>
<comment type="caution">
    <text evidence="11">The sequence shown here is derived from an EMBL/GenBank/DDBJ whole genome shotgun (WGS) entry which is preliminary data.</text>
</comment>
<dbReference type="GO" id="GO:0046677">
    <property type="term" value="P:response to antibiotic"/>
    <property type="evidence" value="ECO:0007669"/>
    <property type="project" value="UniProtKB-ARBA"/>
</dbReference>
<dbReference type="Proteomes" id="UP000029273">
    <property type="component" value="Unassembled WGS sequence"/>
</dbReference>
<dbReference type="GO" id="GO:0015721">
    <property type="term" value="P:bile acid and bile salt transport"/>
    <property type="evidence" value="ECO:0007669"/>
    <property type="project" value="UniProtKB-ARBA"/>
</dbReference>
<accession>A0A1A6C189</accession>
<keyword evidence="12" id="KW-1185">Reference proteome</keyword>
<keyword evidence="8 9" id="KW-0472">Membrane</keyword>
<dbReference type="InterPro" id="IPR030190">
    <property type="entry name" value="MacA_alpha-hairpin_sf"/>
</dbReference>
<reference evidence="11 12" key="1">
    <citation type="journal article" date="2014" name="Genome Announc.">
        <title>Draft Genome Sequence of the Iron-Oxidizing, Acidophilic, and Halotolerant 'Thiobacillus prosperus' Type Strain DSM 5130.</title>
        <authorList>
            <person name="Ossandon F.J."/>
            <person name="Cardenas J.P."/>
            <person name="Corbett M."/>
            <person name="Quatrini R."/>
            <person name="Holmes D.S."/>
            <person name="Watkin E."/>
        </authorList>
    </citation>
    <scope>NUCLEOTIDE SEQUENCE [LARGE SCALE GENOMIC DNA]</scope>
    <source>
        <strain evidence="11 12">DSM 5130</strain>
    </source>
</reference>
<dbReference type="GO" id="GO:0005886">
    <property type="term" value="C:plasma membrane"/>
    <property type="evidence" value="ECO:0007669"/>
    <property type="project" value="UniProtKB-SubCell"/>
</dbReference>
<dbReference type="AlphaFoldDB" id="A0A1A6C189"/>
<evidence type="ECO:0000256" key="6">
    <source>
        <dbReference type="ARBA" id="ARBA00022692"/>
    </source>
</evidence>
<dbReference type="Gene3D" id="2.40.30.170">
    <property type="match status" value="1"/>
</dbReference>
<organism evidence="11 12">
    <name type="scientific">Acidihalobacter prosperus</name>
    <dbReference type="NCBI Taxonomy" id="160660"/>
    <lineage>
        <taxon>Bacteria</taxon>
        <taxon>Pseudomonadati</taxon>
        <taxon>Pseudomonadota</taxon>
        <taxon>Gammaproteobacteria</taxon>
        <taxon>Chromatiales</taxon>
        <taxon>Ectothiorhodospiraceae</taxon>
        <taxon>Acidihalobacter</taxon>
    </lineage>
</organism>
<keyword evidence="5" id="KW-0997">Cell inner membrane</keyword>
<dbReference type="PANTHER" id="PTHR30386">
    <property type="entry name" value="MEMBRANE FUSION SUBUNIT OF EMRAB-TOLC MULTIDRUG EFFLUX PUMP"/>
    <property type="match status" value="1"/>
</dbReference>
<evidence type="ECO:0000259" key="10">
    <source>
        <dbReference type="Pfam" id="PF25885"/>
    </source>
</evidence>
<name>A0A1A6C189_9GAMM</name>
<keyword evidence="3" id="KW-0813">Transport</keyword>
<comment type="similarity">
    <text evidence="2">Belongs to the membrane fusion protein (MFP) (TC 8.A.1) family.</text>
</comment>
<protein>
    <recommendedName>
        <fullName evidence="10">Multidrug export protein EmrA/FarA alpha-helical hairpin domain-containing protein</fullName>
    </recommendedName>
</protein>
<evidence type="ECO:0000256" key="1">
    <source>
        <dbReference type="ARBA" id="ARBA00004383"/>
    </source>
</evidence>
<keyword evidence="6 9" id="KW-0812">Transmembrane</keyword>
<feature type="transmembrane region" description="Helical" evidence="9">
    <location>
        <begin position="21"/>
        <end position="42"/>
    </location>
</feature>
<evidence type="ECO:0000256" key="4">
    <source>
        <dbReference type="ARBA" id="ARBA00022475"/>
    </source>
</evidence>
<keyword evidence="7 9" id="KW-1133">Transmembrane helix</keyword>
<gene>
    <name evidence="11" type="ORF">Thpro_022582</name>
</gene>
<keyword evidence="4" id="KW-1003">Cell membrane</keyword>
<feature type="domain" description="Multidrug export protein EmrA/FarA alpha-helical hairpin" evidence="10">
    <location>
        <begin position="94"/>
        <end position="214"/>
    </location>
</feature>
<evidence type="ECO:0000256" key="2">
    <source>
        <dbReference type="ARBA" id="ARBA00009477"/>
    </source>
</evidence>
<evidence type="ECO:0000313" key="11">
    <source>
        <dbReference type="EMBL" id="OBS08332.1"/>
    </source>
</evidence>
<dbReference type="InterPro" id="IPR058633">
    <property type="entry name" value="EmrA/FarA_HH"/>
</dbReference>
<dbReference type="Gene3D" id="6.10.140.1990">
    <property type="match status" value="1"/>
</dbReference>
<evidence type="ECO:0000256" key="9">
    <source>
        <dbReference type="SAM" id="Phobius"/>
    </source>
</evidence>